<feature type="non-terminal residue" evidence="1">
    <location>
        <position position="111"/>
    </location>
</feature>
<organism evidence="1 2">
    <name type="scientific">Cetraspora pellucida</name>
    <dbReference type="NCBI Taxonomy" id="1433469"/>
    <lineage>
        <taxon>Eukaryota</taxon>
        <taxon>Fungi</taxon>
        <taxon>Fungi incertae sedis</taxon>
        <taxon>Mucoromycota</taxon>
        <taxon>Glomeromycotina</taxon>
        <taxon>Glomeromycetes</taxon>
        <taxon>Diversisporales</taxon>
        <taxon>Gigasporaceae</taxon>
        <taxon>Cetraspora</taxon>
    </lineage>
</organism>
<evidence type="ECO:0000313" key="2">
    <source>
        <dbReference type="Proteomes" id="UP000789366"/>
    </source>
</evidence>
<evidence type="ECO:0000313" key="1">
    <source>
        <dbReference type="EMBL" id="CAG8776594.1"/>
    </source>
</evidence>
<comment type="caution">
    <text evidence="1">The sequence shown here is derived from an EMBL/GenBank/DDBJ whole genome shotgun (WGS) entry which is preliminary data.</text>
</comment>
<dbReference type="EMBL" id="CAJVPW010057502">
    <property type="protein sequence ID" value="CAG8776594.1"/>
    <property type="molecule type" value="Genomic_DNA"/>
</dbReference>
<keyword evidence="2" id="KW-1185">Reference proteome</keyword>
<gene>
    <name evidence="1" type="ORF">SPELUC_LOCUS16105</name>
</gene>
<protein>
    <submittedName>
        <fullName evidence="1">17217_t:CDS:1</fullName>
    </submittedName>
</protein>
<dbReference type="Proteomes" id="UP000789366">
    <property type="component" value="Unassembled WGS sequence"/>
</dbReference>
<reference evidence="1" key="1">
    <citation type="submission" date="2021-06" db="EMBL/GenBank/DDBJ databases">
        <authorList>
            <person name="Kallberg Y."/>
            <person name="Tangrot J."/>
            <person name="Rosling A."/>
        </authorList>
    </citation>
    <scope>NUCLEOTIDE SEQUENCE</scope>
    <source>
        <strain evidence="1">28 12/20/2015</strain>
    </source>
</reference>
<proteinExistence type="predicted"/>
<feature type="non-terminal residue" evidence="1">
    <location>
        <position position="1"/>
    </location>
</feature>
<sequence length="111" mass="11887">MNNEKISTNSPQTLLQSKSSASTTLLTNSSRVSLQSKSSTLNILTMPLQLPISEKAITSSQTAQSTASTQLTNLNNSLQFISLTKKRKADATTSDLSTTTTSNKFSKQSSI</sequence>
<accession>A0ACA9R500</accession>
<name>A0ACA9R500_9GLOM</name>